<dbReference type="FunFam" id="3.30.590.10:FF:000005">
    <property type="entry name" value="Probable glutamine synthetase"/>
    <property type="match status" value="1"/>
</dbReference>
<sequence>METRPGTLTLNQLQEAVATGRIDTVMVGLVDLQGRIVGKRIPAAFFLTDIVEPGMHFCKYLLGTEMEMTTPSGYRMMSWEEGYGDWTAHPDLSTIRELPWLPGTVLILSDVYDHDGNLVAISPRQVLAHQVERARKMGFEPIMATELEFYLWRETYESAQAKGYQDLRQSGTYLEDYHFLQSTKFEPFYRQVRQQMQGAGIPLISAKGEAGPGQYEMNWLHGPAITAGDYHAVFKHGLKEIALQHDLAVTFMAKPDHRYAGSSCHVHVSLLDRNSGQNVFASKGGHHVELSSIGQSFLAGQLALAREMTLLYAPTVNSYKRYAAASWAPVNVAWAYDNRTCGLRLVGQGQALHVENRLPGADANPYLVLAGILAAGLWGVEHQLPCPPEYRGNAYNDPNLPRVPTRLTEAMELFEQSAAAKSAFGEDVVAHYLNAGRVEQEAYDAVVTSWERERYFERI</sequence>
<dbReference type="PANTHER" id="PTHR43785:SF12">
    <property type="entry name" value="TYPE-1 GLUTAMINE SYNTHETASE 2"/>
    <property type="match status" value="1"/>
</dbReference>
<keyword evidence="3" id="KW-0547">Nucleotide-binding</keyword>
<dbReference type="GO" id="GO:0004356">
    <property type="term" value="F:glutamine synthetase activity"/>
    <property type="evidence" value="ECO:0007669"/>
    <property type="project" value="InterPro"/>
</dbReference>
<dbReference type="Gene3D" id="3.30.590.10">
    <property type="entry name" value="Glutamine synthetase/guanido kinase, catalytic domain"/>
    <property type="match status" value="1"/>
</dbReference>
<dbReference type="InterPro" id="IPR008147">
    <property type="entry name" value="Gln_synt_N"/>
</dbReference>
<evidence type="ECO:0000256" key="1">
    <source>
        <dbReference type="ARBA" id="ARBA00009897"/>
    </source>
</evidence>
<accession>A0A2T2XI01</accession>
<dbReference type="Pfam" id="PF00120">
    <property type="entry name" value="Gln-synt_C"/>
    <property type="match status" value="1"/>
</dbReference>
<gene>
    <name evidence="9" type="ORF">C7B46_06865</name>
</gene>
<keyword evidence="2" id="KW-0436">Ligase</keyword>
<dbReference type="GO" id="GO:0006542">
    <property type="term" value="P:glutamine biosynthetic process"/>
    <property type="evidence" value="ECO:0007669"/>
    <property type="project" value="InterPro"/>
</dbReference>
<dbReference type="SUPFAM" id="SSF55931">
    <property type="entry name" value="Glutamine synthetase/guanido kinase"/>
    <property type="match status" value="1"/>
</dbReference>
<dbReference type="GO" id="GO:0005524">
    <property type="term" value="F:ATP binding"/>
    <property type="evidence" value="ECO:0007669"/>
    <property type="project" value="UniProtKB-KW"/>
</dbReference>
<dbReference type="EMBL" id="PXYW01000012">
    <property type="protein sequence ID" value="PSR34114.1"/>
    <property type="molecule type" value="Genomic_DNA"/>
</dbReference>
<evidence type="ECO:0000259" key="8">
    <source>
        <dbReference type="PROSITE" id="PS51987"/>
    </source>
</evidence>
<proteinExistence type="inferred from homology"/>
<feature type="domain" description="GS catalytic" evidence="8">
    <location>
        <begin position="123"/>
        <end position="459"/>
    </location>
</feature>
<dbReference type="PANTHER" id="PTHR43785">
    <property type="entry name" value="GAMMA-GLUTAMYLPUTRESCINE SYNTHETASE"/>
    <property type="match status" value="1"/>
</dbReference>
<dbReference type="InterPro" id="IPR008146">
    <property type="entry name" value="Gln_synth_cat_dom"/>
</dbReference>
<protein>
    <submittedName>
        <fullName evidence="9">Glutamine synthetase</fullName>
    </submittedName>
</protein>
<dbReference type="SUPFAM" id="SSF54368">
    <property type="entry name" value="Glutamine synthetase, N-terminal domain"/>
    <property type="match status" value="1"/>
</dbReference>
<feature type="domain" description="GS beta-grasp" evidence="7">
    <location>
        <begin position="20"/>
        <end position="116"/>
    </location>
</feature>
<dbReference type="SMART" id="SM01230">
    <property type="entry name" value="Gln-synt_C"/>
    <property type="match status" value="1"/>
</dbReference>
<dbReference type="GO" id="GO:0042402">
    <property type="term" value="P:biogenic amine catabolic process"/>
    <property type="evidence" value="ECO:0007669"/>
    <property type="project" value="UniProtKB-ARBA"/>
</dbReference>
<dbReference type="PROSITE" id="PS51986">
    <property type="entry name" value="GS_BETA_GRASP"/>
    <property type="match status" value="1"/>
</dbReference>
<reference evidence="9 10" key="1">
    <citation type="journal article" date="2014" name="BMC Genomics">
        <title>Comparison of environmental and isolate Sulfobacillus genomes reveals diverse carbon, sulfur, nitrogen, and hydrogen metabolisms.</title>
        <authorList>
            <person name="Justice N.B."/>
            <person name="Norman A."/>
            <person name="Brown C.T."/>
            <person name="Singh A."/>
            <person name="Thomas B.C."/>
            <person name="Banfield J.F."/>
        </authorList>
    </citation>
    <scope>NUCLEOTIDE SEQUENCE [LARGE SCALE GENOMIC DNA]</scope>
    <source>
        <strain evidence="9">AMDSBA4</strain>
    </source>
</reference>
<evidence type="ECO:0000259" key="7">
    <source>
        <dbReference type="PROSITE" id="PS51986"/>
    </source>
</evidence>
<evidence type="ECO:0000256" key="4">
    <source>
        <dbReference type="ARBA" id="ARBA00022840"/>
    </source>
</evidence>
<dbReference type="Gene3D" id="3.10.20.70">
    <property type="entry name" value="Glutamine synthetase, N-terminal domain"/>
    <property type="match status" value="1"/>
</dbReference>
<organism evidence="9 10">
    <name type="scientific">Sulfobacillus benefaciens</name>
    <dbReference type="NCBI Taxonomy" id="453960"/>
    <lineage>
        <taxon>Bacteria</taxon>
        <taxon>Bacillati</taxon>
        <taxon>Bacillota</taxon>
        <taxon>Clostridia</taxon>
        <taxon>Eubacteriales</taxon>
        <taxon>Clostridiales Family XVII. Incertae Sedis</taxon>
        <taxon>Sulfobacillus</taxon>
    </lineage>
</organism>
<comment type="caution">
    <text evidence="9">The sequence shown here is derived from an EMBL/GenBank/DDBJ whole genome shotgun (WGS) entry which is preliminary data.</text>
</comment>
<dbReference type="AlphaFoldDB" id="A0A2T2XI01"/>
<evidence type="ECO:0000256" key="6">
    <source>
        <dbReference type="RuleBase" id="RU000384"/>
    </source>
</evidence>
<evidence type="ECO:0000313" key="10">
    <source>
        <dbReference type="Proteomes" id="UP000242972"/>
    </source>
</evidence>
<dbReference type="GO" id="GO:0006576">
    <property type="term" value="P:biogenic amine metabolic process"/>
    <property type="evidence" value="ECO:0007669"/>
    <property type="project" value="UniProtKB-ARBA"/>
</dbReference>
<evidence type="ECO:0000256" key="2">
    <source>
        <dbReference type="ARBA" id="ARBA00022598"/>
    </source>
</evidence>
<dbReference type="Proteomes" id="UP000242972">
    <property type="component" value="Unassembled WGS sequence"/>
</dbReference>
<comment type="similarity">
    <text evidence="1 5 6">Belongs to the glutamine synthetase family.</text>
</comment>
<evidence type="ECO:0000256" key="3">
    <source>
        <dbReference type="ARBA" id="ARBA00022741"/>
    </source>
</evidence>
<dbReference type="InterPro" id="IPR014746">
    <property type="entry name" value="Gln_synth/guanido_kin_cat_dom"/>
</dbReference>
<name>A0A2T2XI01_9FIRM</name>
<dbReference type="InterPro" id="IPR036651">
    <property type="entry name" value="Gln_synt_N_sf"/>
</dbReference>
<dbReference type="PROSITE" id="PS51987">
    <property type="entry name" value="GS_CATALYTIC"/>
    <property type="match status" value="1"/>
</dbReference>
<evidence type="ECO:0000313" key="9">
    <source>
        <dbReference type="EMBL" id="PSR34114.1"/>
    </source>
</evidence>
<keyword evidence="4" id="KW-0067">ATP-binding</keyword>
<evidence type="ECO:0000256" key="5">
    <source>
        <dbReference type="PROSITE-ProRule" id="PRU01330"/>
    </source>
</evidence>